<dbReference type="Pfam" id="PF12796">
    <property type="entry name" value="Ank_2"/>
    <property type="match status" value="1"/>
</dbReference>
<keyword evidence="3" id="KW-1185">Reference proteome</keyword>
<dbReference type="InParanoid" id="A0A1E7FFA2"/>
<dbReference type="PANTHER" id="PTHR24121:SF21">
    <property type="entry name" value="ANKYRIN REPEAT FAMILY PROTEIN"/>
    <property type="match status" value="1"/>
</dbReference>
<dbReference type="PANTHER" id="PTHR24121">
    <property type="entry name" value="NO MECHANORECEPTOR POTENTIAL C, ISOFORM D-RELATED"/>
    <property type="match status" value="1"/>
</dbReference>
<dbReference type="Proteomes" id="UP000095751">
    <property type="component" value="Unassembled WGS sequence"/>
</dbReference>
<organism evidence="2 3">
    <name type="scientific">Fragilariopsis cylindrus CCMP1102</name>
    <dbReference type="NCBI Taxonomy" id="635003"/>
    <lineage>
        <taxon>Eukaryota</taxon>
        <taxon>Sar</taxon>
        <taxon>Stramenopiles</taxon>
        <taxon>Ochrophyta</taxon>
        <taxon>Bacillariophyta</taxon>
        <taxon>Bacillariophyceae</taxon>
        <taxon>Bacillariophycidae</taxon>
        <taxon>Bacillariales</taxon>
        <taxon>Bacillariaceae</taxon>
        <taxon>Fragilariopsis</taxon>
    </lineage>
</organism>
<feature type="compositionally biased region" description="Low complexity" evidence="1">
    <location>
        <begin position="489"/>
        <end position="504"/>
    </location>
</feature>
<dbReference type="Gene3D" id="1.25.40.20">
    <property type="entry name" value="Ankyrin repeat-containing domain"/>
    <property type="match status" value="1"/>
</dbReference>
<evidence type="ECO:0000313" key="3">
    <source>
        <dbReference type="Proteomes" id="UP000095751"/>
    </source>
</evidence>
<dbReference type="InterPro" id="IPR036770">
    <property type="entry name" value="Ankyrin_rpt-contain_sf"/>
</dbReference>
<dbReference type="SMART" id="SM00248">
    <property type="entry name" value="ANK"/>
    <property type="match status" value="2"/>
</dbReference>
<feature type="compositionally biased region" description="Low complexity" evidence="1">
    <location>
        <begin position="155"/>
        <end position="170"/>
    </location>
</feature>
<feature type="region of interest" description="Disordered" evidence="1">
    <location>
        <begin position="487"/>
        <end position="508"/>
    </location>
</feature>
<dbReference type="KEGG" id="fcy:FRACYDRAFT_239399"/>
<feature type="region of interest" description="Disordered" evidence="1">
    <location>
        <begin position="151"/>
        <end position="170"/>
    </location>
</feature>
<proteinExistence type="predicted"/>
<sequence length="587" mass="66360">MQALLNVIETGISKGREAVIDRNRNRIQWRRQRTNVNNNLQYFTPEPAPPPPQPMIYNRSGNGDAETYNSRRQEVILEGGEEGGETESGRIVSNMNTCKNNRSHFLARSSEWSSLIERCEDHPLEARLESKAINESRTGNTVLHWIVSTDTSTGNQQNNSNPQQPQQPQRPQYAVVEALLLIDPNMVNIQNKFGKLPLHLACSYRVSTDILQLLIKTNPSTINVCDNNGFSPIHILCDCGCPISSLKVLLLQQQQSTSPTTIATSTVLIKKDHIFNRTPLNILNQRKNLIMFTSYLESLRVLRHKEHDAIICGNWNESDKNKITNDINNAKQMDFWCKARLLILKEYELLSYRPIMTMTSNDSSLDNDNDDDDDSNNFNDQDIIIKACLAIKDCPPSLLEYALLVHQEELSMKDDNGDLCLHLACMTNYNKNNNSNNEQQHMGHNNNNAKQQRRAAVVLDVLLAYPEAAAVTNRFGRLPLEIYLRNNPSTSSSTESEASSSSSSVPPPDGCYNCWSETLKRLISAYPLALEALDVDYRLYPLIFSRMGCTNVNNNSKNNGNERRSDIIFDMLRGSPALLFISQRNNV</sequence>
<dbReference type="EMBL" id="KV784358">
    <property type="protein sequence ID" value="OEU16806.1"/>
    <property type="molecule type" value="Genomic_DNA"/>
</dbReference>
<accession>A0A1E7FFA2</accession>
<reference evidence="2 3" key="1">
    <citation type="submission" date="2016-09" db="EMBL/GenBank/DDBJ databases">
        <title>Extensive genetic diversity and differential bi-allelic expression allows diatom success in the polar Southern Ocean.</title>
        <authorList>
            <consortium name="DOE Joint Genome Institute"/>
            <person name="Mock T."/>
            <person name="Otillar R.P."/>
            <person name="Strauss J."/>
            <person name="Dupont C."/>
            <person name="Frickenhaus S."/>
            <person name="Maumus F."/>
            <person name="Mcmullan M."/>
            <person name="Sanges R."/>
            <person name="Schmutz J."/>
            <person name="Toseland A."/>
            <person name="Valas R."/>
            <person name="Veluchamy A."/>
            <person name="Ward B.J."/>
            <person name="Allen A."/>
            <person name="Barry K."/>
            <person name="Falciatore A."/>
            <person name="Ferrante M."/>
            <person name="Fortunato A.E."/>
            <person name="Gloeckner G."/>
            <person name="Gruber A."/>
            <person name="Hipkin R."/>
            <person name="Janech M."/>
            <person name="Kroth P."/>
            <person name="Leese F."/>
            <person name="Lindquist E."/>
            <person name="Lyon B.R."/>
            <person name="Martin J."/>
            <person name="Mayer C."/>
            <person name="Parker M."/>
            <person name="Quesneville H."/>
            <person name="Raymond J."/>
            <person name="Uhlig C."/>
            <person name="Valentin K.U."/>
            <person name="Worden A.Z."/>
            <person name="Armbrust E.V."/>
            <person name="Bowler C."/>
            <person name="Green B."/>
            <person name="Moulton V."/>
            <person name="Van Oosterhout C."/>
            <person name="Grigoriev I."/>
        </authorList>
    </citation>
    <scope>NUCLEOTIDE SEQUENCE [LARGE SCALE GENOMIC DNA]</scope>
    <source>
        <strain evidence="2 3">CCMP1102</strain>
    </source>
</reference>
<name>A0A1E7FFA2_9STRA</name>
<dbReference type="SUPFAM" id="SSF48403">
    <property type="entry name" value="Ankyrin repeat"/>
    <property type="match status" value="1"/>
</dbReference>
<dbReference type="InterPro" id="IPR002110">
    <property type="entry name" value="Ankyrin_rpt"/>
</dbReference>
<dbReference type="OrthoDB" id="46738at2759"/>
<evidence type="ECO:0000256" key="1">
    <source>
        <dbReference type="SAM" id="MobiDB-lite"/>
    </source>
</evidence>
<gene>
    <name evidence="2" type="ORF">FRACYDRAFT_239399</name>
</gene>
<protein>
    <submittedName>
        <fullName evidence="2">Uncharacterized protein</fullName>
    </submittedName>
</protein>
<dbReference type="AlphaFoldDB" id="A0A1E7FFA2"/>
<evidence type="ECO:0000313" key="2">
    <source>
        <dbReference type="EMBL" id="OEU16806.1"/>
    </source>
</evidence>